<dbReference type="eggNOG" id="COG1654">
    <property type="taxonomic scope" value="Bacteria"/>
</dbReference>
<proteinExistence type="inferred from homology"/>
<dbReference type="GO" id="GO:0004077">
    <property type="term" value="F:biotin--[biotin carboxyl-carrier protein] ligase activity"/>
    <property type="evidence" value="ECO:0007669"/>
    <property type="project" value="UniProtKB-UniRule"/>
</dbReference>
<comment type="similarity">
    <text evidence="5">Belongs to the biotin--protein ligase family.</text>
</comment>
<dbReference type="Pfam" id="PF08279">
    <property type="entry name" value="HTH_11"/>
    <property type="match status" value="1"/>
</dbReference>
<dbReference type="PANTHER" id="PTHR12835">
    <property type="entry name" value="BIOTIN PROTEIN LIGASE"/>
    <property type="match status" value="1"/>
</dbReference>
<dbReference type="EC" id="6.3.4.15" evidence="5"/>
<gene>
    <name evidence="5" type="primary">birA</name>
    <name evidence="7" type="ORF">TheveDRAFT_0684</name>
</gene>
<dbReference type="InterPro" id="IPR008988">
    <property type="entry name" value="Transcriptional_repressor_C"/>
</dbReference>
<dbReference type="InterPro" id="IPR013196">
    <property type="entry name" value="HTH_11"/>
</dbReference>
<dbReference type="InterPro" id="IPR045864">
    <property type="entry name" value="aa-tRNA-synth_II/BPL/LPL"/>
</dbReference>
<keyword evidence="2 5" id="KW-0547">Nucleotide-binding</keyword>
<dbReference type="EMBL" id="CM001377">
    <property type="protein sequence ID" value="EHM09841.1"/>
    <property type="molecule type" value="Genomic_DNA"/>
</dbReference>
<dbReference type="SUPFAM" id="SSF46785">
    <property type="entry name" value="Winged helix' DNA-binding domain"/>
    <property type="match status" value="1"/>
</dbReference>
<dbReference type="InterPro" id="IPR003142">
    <property type="entry name" value="BPL_C"/>
</dbReference>
<dbReference type="InterPro" id="IPR036388">
    <property type="entry name" value="WH-like_DNA-bd_sf"/>
</dbReference>
<protein>
    <recommendedName>
        <fullName evidence="5">Bifunctional ligase/repressor BirA</fullName>
    </recommendedName>
    <alternativeName>
        <fullName evidence="5">Biotin--[acetyl-CoA-carboxylase] ligase</fullName>
        <ecNumber evidence="5">6.3.4.15</ecNumber>
    </alternativeName>
    <alternativeName>
        <fullName evidence="5">Biotin--protein ligase</fullName>
    </alternativeName>
    <alternativeName>
        <fullName evidence="5">Biotin-[acetyl-CoA carboxylase] synthetase</fullName>
    </alternativeName>
</protein>
<sequence length="336" mass="36698">MHMDARCEVDNRVRVLWILAQNPGQLTPSSALVKELKITRQGISKIIGNLKDEGIRISSVPQKGYVLEGPPEDDRFSPSWAEMLLIDSKLGHPIFHYASIGSTQAPLKEMAAQGRPEGAVVVADEQTSGRGRQSRRWESPPGGLYGSVLLRPKLLPRMVQAVNLACAMAMGDALAELCGIGCEIKWPNDILVRGRKICGMLSEGAVEVDQIHHVISGFGVNLKVTPILNDPLTEATSVAQEGGKVPSRHHLLSHFLKRLDFYLGTLRMTPKYFMETYASRCCTIGMRIRGTWGDNIIEGTAEGLDQDGSLLIRLEGGDVAAFSAGDIKHIRPAEGR</sequence>
<dbReference type="InterPro" id="IPR004143">
    <property type="entry name" value="BPL_LPL_catalytic"/>
</dbReference>
<feature type="binding site" evidence="5">
    <location>
        <position position="196"/>
    </location>
    <ligand>
        <name>biotin</name>
        <dbReference type="ChEBI" id="CHEBI:57586"/>
    </ligand>
</feature>
<accession>H0UR85</accession>
<dbReference type="NCBIfam" id="TIGR00121">
    <property type="entry name" value="birA_ligase"/>
    <property type="match status" value="1"/>
</dbReference>
<evidence type="ECO:0000313" key="8">
    <source>
        <dbReference type="Proteomes" id="UP000005730"/>
    </source>
</evidence>
<feature type="DNA-binding region" description="H-T-H motif" evidence="5">
    <location>
        <begin position="29"/>
        <end position="48"/>
    </location>
</feature>
<dbReference type="Pfam" id="PF02237">
    <property type="entry name" value="BPL_C"/>
    <property type="match status" value="1"/>
</dbReference>
<evidence type="ECO:0000256" key="4">
    <source>
        <dbReference type="ARBA" id="ARBA00023267"/>
    </source>
</evidence>
<evidence type="ECO:0000256" key="1">
    <source>
        <dbReference type="ARBA" id="ARBA00022598"/>
    </source>
</evidence>
<keyword evidence="5" id="KW-0805">Transcription regulation</keyword>
<keyword evidence="5" id="KW-0238">DNA-binding</keyword>
<feature type="binding site" evidence="5">
    <location>
        <position position="126"/>
    </location>
    <ligand>
        <name>biotin</name>
        <dbReference type="ChEBI" id="CHEBI:57586"/>
    </ligand>
</feature>
<dbReference type="Pfam" id="PF03099">
    <property type="entry name" value="BPL_LplA_LipB"/>
    <property type="match status" value="1"/>
</dbReference>
<evidence type="ECO:0000256" key="3">
    <source>
        <dbReference type="ARBA" id="ARBA00022840"/>
    </source>
</evidence>
<dbReference type="InterPro" id="IPR004408">
    <property type="entry name" value="Biotin_CoA_COase_ligase"/>
</dbReference>
<dbReference type="SUPFAM" id="SSF55681">
    <property type="entry name" value="Class II aaRS and biotin synthetases"/>
    <property type="match status" value="1"/>
</dbReference>
<dbReference type="Proteomes" id="UP000005730">
    <property type="component" value="Chromosome"/>
</dbReference>
<dbReference type="InterPro" id="IPR030855">
    <property type="entry name" value="Bifunct_BirA"/>
</dbReference>
<feature type="domain" description="BPL/LPL catalytic" evidence="6">
    <location>
        <begin position="81"/>
        <end position="267"/>
    </location>
</feature>
<keyword evidence="4 5" id="KW-0092">Biotin</keyword>
<dbReference type="PROSITE" id="PS51733">
    <property type="entry name" value="BPL_LPL_CATALYTIC"/>
    <property type="match status" value="1"/>
</dbReference>
<keyword evidence="1 5" id="KW-0436">Ligase</keyword>
<dbReference type="GO" id="GO:0003677">
    <property type="term" value="F:DNA binding"/>
    <property type="evidence" value="ECO:0007669"/>
    <property type="project" value="UniProtKB-UniRule"/>
</dbReference>
<keyword evidence="3 5" id="KW-0067">ATP-binding</keyword>
<evidence type="ECO:0000313" key="7">
    <source>
        <dbReference type="EMBL" id="EHM09841.1"/>
    </source>
</evidence>
<keyword evidence="5" id="KW-0804">Transcription</keyword>
<dbReference type="GO" id="GO:0006355">
    <property type="term" value="P:regulation of DNA-templated transcription"/>
    <property type="evidence" value="ECO:0007669"/>
    <property type="project" value="UniProtKB-UniRule"/>
</dbReference>
<comment type="function">
    <text evidence="5">Acts both as a biotin--[acetyl-CoA-carboxylase] ligase and a repressor.</text>
</comment>
<dbReference type="SUPFAM" id="SSF50037">
    <property type="entry name" value="C-terminal domain of transcriptional repressors"/>
    <property type="match status" value="1"/>
</dbReference>
<dbReference type="InterPro" id="IPR036390">
    <property type="entry name" value="WH_DNA-bd_sf"/>
</dbReference>
<feature type="binding site" evidence="5">
    <location>
        <begin position="130"/>
        <end position="132"/>
    </location>
    <ligand>
        <name>biotin</name>
        <dbReference type="ChEBI" id="CHEBI:57586"/>
    </ligand>
</feature>
<dbReference type="HOGENOM" id="CLU_051096_0_0_0"/>
<keyword evidence="5" id="KW-0678">Repressor</keyword>
<evidence type="ECO:0000256" key="2">
    <source>
        <dbReference type="ARBA" id="ARBA00022741"/>
    </source>
</evidence>
<dbReference type="Gene3D" id="1.10.10.10">
    <property type="entry name" value="Winged helix-like DNA-binding domain superfamily/Winged helix DNA-binding domain"/>
    <property type="match status" value="1"/>
</dbReference>
<name>H0UR85_9BACT</name>
<dbReference type="Gene3D" id="2.30.30.100">
    <property type="match status" value="1"/>
</dbReference>
<evidence type="ECO:0000256" key="5">
    <source>
        <dbReference type="HAMAP-Rule" id="MF_00978"/>
    </source>
</evidence>
<comment type="catalytic activity">
    <reaction evidence="5">
        <text>biotin + L-lysyl-[protein] + ATP = N(6)-biotinyl-L-lysyl-[protein] + AMP + diphosphate + H(+)</text>
        <dbReference type="Rhea" id="RHEA:11756"/>
        <dbReference type="Rhea" id="RHEA-COMP:9752"/>
        <dbReference type="Rhea" id="RHEA-COMP:10505"/>
        <dbReference type="ChEBI" id="CHEBI:15378"/>
        <dbReference type="ChEBI" id="CHEBI:29969"/>
        <dbReference type="ChEBI" id="CHEBI:30616"/>
        <dbReference type="ChEBI" id="CHEBI:33019"/>
        <dbReference type="ChEBI" id="CHEBI:57586"/>
        <dbReference type="ChEBI" id="CHEBI:83144"/>
        <dbReference type="ChEBI" id="CHEBI:456215"/>
        <dbReference type="EC" id="6.3.4.15"/>
    </reaction>
</comment>
<reference evidence="7 8" key="1">
    <citation type="submission" date="2011-10" db="EMBL/GenBank/DDBJ databases">
        <title>The Noncontiguous Finished genome of Thermanaerovibrio velox DSM 12556.</title>
        <authorList>
            <consortium name="US DOE Joint Genome Institute (JGI-PGF)"/>
            <person name="Lucas S."/>
            <person name="Copeland A."/>
            <person name="Lapidus A."/>
            <person name="Glavina del Rio T."/>
            <person name="Dalin E."/>
            <person name="Tice H."/>
            <person name="Bruce D."/>
            <person name="Goodwin L."/>
            <person name="Pitluck S."/>
            <person name="Peters L."/>
            <person name="Mikhailova N."/>
            <person name="Teshima H."/>
            <person name="Kyrpides N."/>
            <person name="Mavromatis K."/>
            <person name="Ivanova N."/>
            <person name="Markowitz V."/>
            <person name="Cheng J.-F."/>
            <person name="Hugenholtz P."/>
            <person name="Woyke T."/>
            <person name="Wu D."/>
            <person name="Spring S."/>
            <person name="Brambilla E.-M."/>
            <person name="Klenk H.-P."/>
            <person name="Eisen J.A."/>
        </authorList>
    </citation>
    <scope>NUCLEOTIDE SEQUENCE [LARGE SCALE GENOMIC DNA]</scope>
    <source>
        <strain evidence="7 8">DSM 12556</strain>
    </source>
</reference>
<dbReference type="GO" id="GO:0005737">
    <property type="term" value="C:cytoplasm"/>
    <property type="evidence" value="ECO:0007669"/>
    <property type="project" value="TreeGrafter"/>
</dbReference>
<comment type="caution">
    <text evidence="5">Lacks conserved residue(s) required for the propagation of feature annotation.</text>
</comment>
<dbReference type="HAMAP" id="MF_00978">
    <property type="entry name" value="Bifunct_BirA"/>
    <property type="match status" value="1"/>
</dbReference>
<dbReference type="eggNOG" id="COG0340">
    <property type="taxonomic scope" value="Bacteria"/>
</dbReference>
<dbReference type="Gene3D" id="3.30.930.10">
    <property type="entry name" value="Bira Bifunctional Protein, Domain 2"/>
    <property type="match status" value="1"/>
</dbReference>
<dbReference type="STRING" id="926567.TheveDRAFT_0684"/>
<dbReference type="GO" id="GO:0005524">
    <property type="term" value="F:ATP binding"/>
    <property type="evidence" value="ECO:0007669"/>
    <property type="project" value="UniProtKB-UniRule"/>
</dbReference>
<organism evidence="7 8">
    <name type="scientific">Thermanaerovibrio velox DSM 12556</name>
    <dbReference type="NCBI Taxonomy" id="926567"/>
    <lineage>
        <taxon>Bacteria</taxon>
        <taxon>Thermotogati</taxon>
        <taxon>Synergistota</taxon>
        <taxon>Synergistia</taxon>
        <taxon>Synergistales</taxon>
        <taxon>Synergistaceae</taxon>
        <taxon>Thermanaerovibrio</taxon>
    </lineage>
</organism>
<dbReference type="PANTHER" id="PTHR12835:SF5">
    <property type="entry name" value="BIOTIN--PROTEIN LIGASE"/>
    <property type="match status" value="1"/>
</dbReference>
<evidence type="ECO:0000259" key="6">
    <source>
        <dbReference type="PROSITE" id="PS51733"/>
    </source>
</evidence>
<dbReference type="AlphaFoldDB" id="H0UR85"/>
<dbReference type="CDD" id="cd16442">
    <property type="entry name" value="BPL"/>
    <property type="match status" value="1"/>
</dbReference>
<keyword evidence="8" id="KW-1185">Reference proteome</keyword>